<dbReference type="AlphaFoldDB" id="A0A3N4GT47"/>
<dbReference type="PANTHER" id="PTHR33885">
    <property type="entry name" value="PHAGE SHOCK PROTEIN C"/>
    <property type="match status" value="1"/>
</dbReference>
<dbReference type="EMBL" id="RKMG01000001">
    <property type="protein sequence ID" value="RPA65485.1"/>
    <property type="molecule type" value="Genomic_DNA"/>
</dbReference>
<evidence type="ECO:0000256" key="1">
    <source>
        <dbReference type="ARBA" id="ARBA00004162"/>
    </source>
</evidence>
<comment type="caution">
    <text evidence="9">The sequence shown here is derived from an EMBL/GenBank/DDBJ whole genome shotgun (WGS) entry which is preliminary data.</text>
</comment>
<keyword evidence="4 7" id="KW-1133">Transmembrane helix</keyword>
<organism evidence="9 10">
    <name type="scientific">Aerococcus agrisoli</name>
    <dbReference type="NCBI Taxonomy" id="2487350"/>
    <lineage>
        <taxon>Bacteria</taxon>
        <taxon>Bacillati</taxon>
        <taxon>Bacillota</taxon>
        <taxon>Bacilli</taxon>
        <taxon>Lactobacillales</taxon>
        <taxon>Aerococcaceae</taxon>
        <taxon>Aerococcus</taxon>
    </lineage>
</organism>
<protein>
    <submittedName>
        <fullName evidence="9">PspC domain-containing protein</fullName>
    </submittedName>
</protein>
<gene>
    <name evidence="9" type="ORF">EF384_00330</name>
</gene>
<feature type="domain" description="Phage shock protein PspC N-terminal" evidence="8">
    <location>
        <begin position="3"/>
        <end position="59"/>
    </location>
</feature>
<evidence type="ECO:0000313" key="9">
    <source>
        <dbReference type="EMBL" id="RPA65485.1"/>
    </source>
</evidence>
<feature type="compositionally biased region" description="Basic and acidic residues" evidence="6">
    <location>
        <begin position="67"/>
        <end position="78"/>
    </location>
</feature>
<feature type="transmembrane region" description="Helical" evidence="7">
    <location>
        <begin position="31"/>
        <end position="56"/>
    </location>
</feature>
<proteinExistence type="predicted"/>
<evidence type="ECO:0000256" key="2">
    <source>
        <dbReference type="ARBA" id="ARBA00022475"/>
    </source>
</evidence>
<accession>A0A3N4GT47</accession>
<evidence type="ECO:0000256" key="4">
    <source>
        <dbReference type="ARBA" id="ARBA00022989"/>
    </source>
</evidence>
<reference evidence="9 10" key="1">
    <citation type="submission" date="2018-11" db="EMBL/GenBank/DDBJ databases">
        <title>Aerococcus sp. SJQ22, whole genome shotgun sequence.</title>
        <authorList>
            <person name="Sun L."/>
            <person name="Gao X."/>
            <person name="Chen W."/>
            <person name="Huang K."/>
        </authorList>
    </citation>
    <scope>NUCLEOTIDE SEQUENCE [LARGE SCALE GENOMIC DNA]</scope>
    <source>
        <strain evidence="9 10">SJQ22</strain>
    </source>
</reference>
<dbReference type="GO" id="GO:0005886">
    <property type="term" value="C:plasma membrane"/>
    <property type="evidence" value="ECO:0007669"/>
    <property type="project" value="UniProtKB-SubCell"/>
</dbReference>
<dbReference type="Proteomes" id="UP000273977">
    <property type="component" value="Unassembled WGS sequence"/>
</dbReference>
<evidence type="ECO:0000256" key="5">
    <source>
        <dbReference type="ARBA" id="ARBA00023136"/>
    </source>
</evidence>
<evidence type="ECO:0000259" key="8">
    <source>
        <dbReference type="Pfam" id="PF04024"/>
    </source>
</evidence>
<dbReference type="PANTHER" id="PTHR33885:SF3">
    <property type="entry name" value="PHAGE SHOCK PROTEIN C"/>
    <property type="match status" value="1"/>
</dbReference>
<keyword evidence="5 7" id="KW-0472">Membrane</keyword>
<evidence type="ECO:0000256" key="7">
    <source>
        <dbReference type="SAM" id="Phobius"/>
    </source>
</evidence>
<evidence type="ECO:0000256" key="6">
    <source>
        <dbReference type="SAM" id="MobiDB-lite"/>
    </source>
</evidence>
<feature type="region of interest" description="Disordered" evidence="6">
    <location>
        <begin position="61"/>
        <end position="104"/>
    </location>
</feature>
<sequence>MAKTLTKSNSNIMVDGVCAGIAEYFDIDPTIIRVLFVVISISGGAGILAYIILALIMPRASANRNDGGPRVRETKPFDDSEDINYNKKTKTNDTPNEEESWRDF</sequence>
<keyword evidence="3 7" id="KW-0812">Transmembrane</keyword>
<evidence type="ECO:0000313" key="10">
    <source>
        <dbReference type="Proteomes" id="UP000273977"/>
    </source>
</evidence>
<comment type="subcellular location">
    <subcellularLocation>
        <location evidence="1">Cell membrane</location>
        <topology evidence="1">Single-pass membrane protein</topology>
    </subcellularLocation>
</comment>
<dbReference type="RefSeq" id="WP_123779020.1">
    <property type="nucleotide sequence ID" value="NZ_RKMG01000001.1"/>
</dbReference>
<evidence type="ECO:0000256" key="3">
    <source>
        <dbReference type="ARBA" id="ARBA00022692"/>
    </source>
</evidence>
<dbReference type="OrthoDB" id="9815286at2"/>
<dbReference type="InterPro" id="IPR052027">
    <property type="entry name" value="PspC"/>
</dbReference>
<dbReference type="InterPro" id="IPR007168">
    <property type="entry name" value="Phageshock_PspC_N"/>
</dbReference>
<name>A0A3N4GT47_9LACT</name>
<keyword evidence="2" id="KW-1003">Cell membrane</keyword>
<keyword evidence="10" id="KW-1185">Reference proteome</keyword>
<dbReference type="Pfam" id="PF04024">
    <property type="entry name" value="PspC"/>
    <property type="match status" value="1"/>
</dbReference>